<dbReference type="InterPro" id="IPR001304">
    <property type="entry name" value="C-type_lectin-like"/>
</dbReference>
<dbReference type="InterPro" id="IPR016187">
    <property type="entry name" value="CTDL_fold"/>
</dbReference>
<dbReference type="GeneTree" id="ENSGT01030000234575"/>
<evidence type="ECO:0000259" key="4">
    <source>
        <dbReference type="PROSITE" id="PS50041"/>
    </source>
</evidence>
<sequence length="315" mass="35594">MEINENSGCNSDGGLNTLIYQEDLEDNEQYLSHPNSNQNRQQVSMFNVASGRHSRLVVVSLALLAAVLLIVDISLGVHYNKLTDNHLTIDDTEHIENEMNKLQDTYKTAIETMKGAKKQLDSEMSRQTLTNWELQHQTKRQDKNVAQIDQLTQSIASMKSRLPMINDGCRHCPPGWFSINSVCYFFAFSNFAGSRTWQKAREYCQMHGGDLVVIDSKDKENSTINVLLTNNADSASTDGFWIGLRYFPEEESWKWLDGTALVEGYWNDGEPNDSSGDREPCAAVYPRENFFEAWSSVGCGLKKKLICEKAPTSIN</sequence>
<gene>
    <name evidence="5" type="primary">LOC118286737</name>
</gene>
<dbReference type="Ensembl" id="ENSSMAT00000056885.1">
    <property type="protein sequence ID" value="ENSSMAP00000041399.1"/>
    <property type="gene ID" value="ENSSMAG00000030338.1"/>
</dbReference>
<evidence type="ECO:0000313" key="5">
    <source>
        <dbReference type="Ensembl" id="ENSSMAP00000041399.1"/>
    </source>
</evidence>
<dbReference type="Proteomes" id="UP000694558">
    <property type="component" value="Chromosome 17"/>
</dbReference>
<accession>A0A8D3C291</accession>
<dbReference type="Gene3D" id="3.10.100.10">
    <property type="entry name" value="Mannose-Binding Protein A, subunit A"/>
    <property type="match status" value="1"/>
</dbReference>
<dbReference type="SMART" id="SM00034">
    <property type="entry name" value="CLECT"/>
    <property type="match status" value="1"/>
</dbReference>
<evidence type="ECO:0000256" key="1">
    <source>
        <dbReference type="ARBA" id="ARBA00023157"/>
    </source>
</evidence>
<dbReference type="PANTHER" id="PTHR22803">
    <property type="entry name" value="MANNOSE, PHOSPHOLIPASE, LECTIN RECEPTOR RELATED"/>
    <property type="match status" value="1"/>
</dbReference>
<name>A0A8D3C291_SCOMX</name>
<evidence type="ECO:0000256" key="3">
    <source>
        <dbReference type="SAM" id="Phobius"/>
    </source>
</evidence>
<dbReference type="SUPFAM" id="SSF56436">
    <property type="entry name" value="C-type lectin-like"/>
    <property type="match status" value="1"/>
</dbReference>
<reference evidence="5" key="2">
    <citation type="submission" date="2025-08" db="UniProtKB">
        <authorList>
            <consortium name="Ensembl"/>
        </authorList>
    </citation>
    <scope>IDENTIFICATION</scope>
</reference>
<feature type="domain" description="C-type lectin" evidence="4">
    <location>
        <begin position="179"/>
        <end position="308"/>
    </location>
</feature>
<protein>
    <recommendedName>
        <fullName evidence="4">C-type lectin domain-containing protein</fullName>
    </recommendedName>
</protein>
<keyword evidence="3" id="KW-0472">Membrane</keyword>
<keyword evidence="3" id="KW-0812">Transmembrane</keyword>
<evidence type="ECO:0000256" key="2">
    <source>
        <dbReference type="SAM" id="Coils"/>
    </source>
</evidence>
<keyword evidence="2" id="KW-0175">Coiled coil</keyword>
<proteinExistence type="predicted"/>
<dbReference type="InterPro" id="IPR016186">
    <property type="entry name" value="C-type_lectin-like/link_sf"/>
</dbReference>
<feature type="coiled-coil region" evidence="2">
    <location>
        <begin position="92"/>
        <end position="119"/>
    </location>
</feature>
<dbReference type="PROSITE" id="PS50041">
    <property type="entry name" value="C_TYPE_LECTIN_2"/>
    <property type="match status" value="1"/>
</dbReference>
<keyword evidence="3" id="KW-1133">Transmembrane helix</keyword>
<dbReference type="InterPro" id="IPR018378">
    <property type="entry name" value="C-type_lectin_CS"/>
</dbReference>
<dbReference type="Pfam" id="PF00059">
    <property type="entry name" value="Lectin_C"/>
    <property type="match status" value="1"/>
</dbReference>
<evidence type="ECO:0000313" key="6">
    <source>
        <dbReference type="Proteomes" id="UP000694558"/>
    </source>
</evidence>
<feature type="transmembrane region" description="Helical" evidence="3">
    <location>
        <begin position="56"/>
        <end position="79"/>
    </location>
</feature>
<dbReference type="AlphaFoldDB" id="A0A8D3C291"/>
<dbReference type="PROSITE" id="PS00615">
    <property type="entry name" value="C_TYPE_LECTIN_1"/>
    <property type="match status" value="1"/>
</dbReference>
<keyword evidence="1" id="KW-1015">Disulfide bond</keyword>
<dbReference type="InterPro" id="IPR050111">
    <property type="entry name" value="C-type_lectin/snaclec_domain"/>
</dbReference>
<reference evidence="5" key="1">
    <citation type="submission" date="2023-05" db="EMBL/GenBank/DDBJ databases">
        <title>High-quality long-read genome of Scophthalmus maximus.</title>
        <authorList>
            <person name="Lien S."/>
            <person name="Martinez P."/>
        </authorList>
    </citation>
    <scope>NUCLEOTIDE SEQUENCE [LARGE SCALE GENOMIC DNA]</scope>
</reference>
<organism evidence="5 6">
    <name type="scientific">Scophthalmus maximus</name>
    <name type="common">Turbot</name>
    <name type="synonym">Psetta maxima</name>
    <dbReference type="NCBI Taxonomy" id="52904"/>
    <lineage>
        <taxon>Eukaryota</taxon>
        <taxon>Metazoa</taxon>
        <taxon>Chordata</taxon>
        <taxon>Craniata</taxon>
        <taxon>Vertebrata</taxon>
        <taxon>Euteleostomi</taxon>
        <taxon>Actinopterygii</taxon>
        <taxon>Neopterygii</taxon>
        <taxon>Teleostei</taxon>
        <taxon>Neoteleostei</taxon>
        <taxon>Acanthomorphata</taxon>
        <taxon>Carangaria</taxon>
        <taxon>Pleuronectiformes</taxon>
        <taxon>Pleuronectoidei</taxon>
        <taxon>Scophthalmidae</taxon>
        <taxon>Scophthalmus</taxon>
    </lineage>
</organism>